<reference evidence="2" key="1">
    <citation type="journal article" date="2022" name="Mol. Ecol. Resour.">
        <title>The genomes of chicory, endive, great burdock and yacon provide insights into Asteraceae palaeo-polyploidization history and plant inulin production.</title>
        <authorList>
            <person name="Fan W."/>
            <person name="Wang S."/>
            <person name="Wang H."/>
            <person name="Wang A."/>
            <person name="Jiang F."/>
            <person name="Liu H."/>
            <person name="Zhao H."/>
            <person name="Xu D."/>
            <person name="Zhang Y."/>
        </authorList>
    </citation>
    <scope>NUCLEOTIDE SEQUENCE [LARGE SCALE GENOMIC DNA]</scope>
    <source>
        <strain evidence="2">cv. Punajuju</strain>
    </source>
</reference>
<dbReference type="Proteomes" id="UP001055811">
    <property type="component" value="Linkage Group LG02"/>
</dbReference>
<name>A0ACB9G466_CICIN</name>
<evidence type="ECO:0000313" key="2">
    <source>
        <dbReference type="Proteomes" id="UP001055811"/>
    </source>
</evidence>
<keyword evidence="2" id="KW-1185">Reference proteome</keyword>
<organism evidence="1 2">
    <name type="scientific">Cichorium intybus</name>
    <name type="common">Chicory</name>
    <dbReference type="NCBI Taxonomy" id="13427"/>
    <lineage>
        <taxon>Eukaryota</taxon>
        <taxon>Viridiplantae</taxon>
        <taxon>Streptophyta</taxon>
        <taxon>Embryophyta</taxon>
        <taxon>Tracheophyta</taxon>
        <taxon>Spermatophyta</taxon>
        <taxon>Magnoliopsida</taxon>
        <taxon>eudicotyledons</taxon>
        <taxon>Gunneridae</taxon>
        <taxon>Pentapetalae</taxon>
        <taxon>asterids</taxon>
        <taxon>campanulids</taxon>
        <taxon>Asterales</taxon>
        <taxon>Asteraceae</taxon>
        <taxon>Cichorioideae</taxon>
        <taxon>Cichorieae</taxon>
        <taxon>Cichoriinae</taxon>
        <taxon>Cichorium</taxon>
    </lineage>
</organism>
<gene>
    <name evidence="1" type="ORF">L2E82_07273</name>
</gene>
<dbReference type="EMBL" id="CM042010">
    <property type="protein sequence ID" value="KAI3778185.1"/>
    <property type="molecule type" value="Genomic_DNA"/>
</dbReference>
<accession>A0ACB9G466</accession>
<protein>
    <submittedName>
        <fullName evidence="1">Uncharacterized protein</fullName>
    </submittedName>
</protein>
<proteinExistence type="predicted"/>
<sequence>MRSQSGKTVIEVEQSVNQHQILNRSQLLQCNKRSRSDMSSEIDISDEGEASENSSMEMIEVSENSGDEDYETNKYRMIFVPFTAIDNHRKSVTIGAGLLSNETIESYTWLLEAFLKAHGTQPKLVLTDQDPALIQAVERVFPESKHRLCMWHITQKLQKKVSPDFLKKTDFRKRFNKLVWNVYLEPETFEKEWNILIKEYKLEDNRWFNDMFNIRENWIPAYFKDMPMHGLMKTTSRSESINSFFNKYAQSGNFLIYFMLNYDTAIKKQRNTRRQLDKATKDAKYLFKMPTGLESHAASVYTKTVFLDVRNEIYKGAWNCSLDSVENTNGLQVVMITHWDKNKEVKTNCKVELKLPEKDVTCSCQLFTRTGLLCRHIYAVLKNNHIEEIPEKYILRRWRKDVISSHNLLNKHGFVEKGDEILKLISEAYENFEYCLDVVKGDKEKLVSMVESTRKMRKEVERFASKQITSDKNEEDALKLLGINSIPETVEIQVPSVIRNKGSGTKKRLISNSEKATASKSSTRICTGCNLYVNHNARTCKVRIEREKQMNSKKN</sequence>
<evidence type="ECO:0000313" key="1">
    <source>
        <dbReference type="EMBL" id="KAI3778185.1"/>
    </source>
</evidence>
<reference evidence="1 2" key="2">
    <citation type="journal article" date="2022" name="Mol. Ecol. Resour.">
        <title>The genomes of chicory, endive, great burdock and yacon provide insights into Asteraceae paleo-polyploidization history and plant inulin production.</title>
        <authorList>
            <person name="Fan W."/>
            <person name="Wang S."/>
            <person name="Wang H."/>
            <person name="Wang A."/>
            <person name="Jiang F."/>
            <person name="Liu H."/>
            <person name="Zhao H."/>
            <person name="Xu D."/>
            <person name="Zhang Y."/>
        </authorList>
    </citation>
    <scope>NUCLEOTIDE SEQUENCE [LARGE SCALE GENOMIC DNA]</scope>
    <source>
        <strain evidence="2">cv. Punajuju</strain>
        <tissue evidence="1">Leaves</tissue>
    </source>
</reference>
<comment type="caution">
    <text evidence="1">The sequence shown here is derived from an EMBL/GenBank/DDBJ whole genome shotgun (WGS) entry which is preliminary data.</text>
</comment>